<dbReference type="Proteomes" id="UP000320386">
    <property type="component" value="Chromosome"/>
</dbReference>
<feature type="domain" description="Carbohydrate-binding" evidence="1">
    <location>
        <begin position="39"/>
        <end position="219"/>
    </location>
</feature>
<evidence type="ECO:0000313" key="3">
    <source>
        <dbReference type="Proteomes" id="UP000320386"/>
    </source>
</evidence>
<sequence length="220" mass="25493">MEDRPTCLVRRVKVAPDLEGHDDLWSRAEPVRLGHYHAKSSDHRPVVSARTLYDDEHLYIRFDVEDRYVIAVNTASNSPVYRDSCVEFFFQVRENHYINIEMNAIGAMLVGQGQEDSGRKHEIDPELIARIRRWTSLEGPIEEEIEEPVVWHGAIALPFALVEELEGPLGERRPAEGVSWRCNFYKCADRSSHPHWGMWSPIGEKLSFHQPKYFGHLKFV</sequence>
<organism evidence="2 3">
    <name type="scientific">Mucisphaera calidilacus</name>
    <dbReference type="NCBI Taxonomy" id="2527982"/>
    <lineage>
        <taxon>Bacteria</taxon>
        <taxon>Pseudomonadati</taxon>
        <taxon>Planctomycetota</taxon>
        <taxon>Phycisphaerae</taxon>
        <taxon>Phycisphaerales</taxon>
        <taxon>Phycisphaeraceae</taxon>
        <taxon>Mucisphaera</taxon>
    </lineage>
</organism>
<dbReference type="Pfam" id="PF16011">
    <property type="entry name" value="CBM9_2"/>
    <property type="match status" value="1"/>
</dbReference>
<dbReference type="AlphaFoldDB" id="A0A518BZB6"/>
<evidence type="ECO:0000259" key="1">
    <source>
        <dbReference type="Pfam" id="PF16011"/>
    </source>
</evidence>
<dbReference type="InterPro" id="IPR010502">
    <property type="entry name" value="Carb-bd_dom_fam9"/>
</dbReference>
<accession>A0A518BZB6</accession>
<dbReference type="Gene3D" id="2.60.40.1190">
    <property type="match status" value="1"/>
</dbReference>
<dbReference type="SUPFAM" id="SSF49344">
    <property type="entry name" value="CBD9-like"/>
    <property type="match status" value="1"/>
</dbReference>
<reference evidence="2 3" key="1">
    <citation type="submission" date="2019-02" db="EMBL/GenBank/DDBJ databases">
        <title>Deep-cultivation of Planctomycetes and their phenomic and genomic characterization uncovers novel biology.</title>
        <authorList>
            <person name="Wiegand S."/>
            <person name="Jogler M."/>
            <person name="Boedeker C."/>
            <person name="Pinto D."/>
            <person name="Vollmers J."/>
            <person name="Rivas-Marin E."/>
            <person name="Kohn T."/>
            <person name="Peeters S.H."/>
            <person name="Heuer A."/>
            <person name="Rast P."/>
            <person name="Oberbeckmann S."/>
            <person name="Bunk B."/>
            <person name="Jeske O."/>
            <person name="Meyerdierks A."/>
            <person name="Storesund J.E."/>
            <person name="Kallscheuer N."/>
            <person name="Luecker S."/>
            <person name="Lage O.M."/>
            <person name="Pohl T."/>
            <person name="Merkel B.J."/>
            <person name="Hornburger P."/>
            <person name="Mueller R.-W."/>
            <person name="Bruemmer F."/>
            <person name="Labrenz M."/>
            <person name="Spormann A.M."/>
            <person name="Op den Camp H."/>
            <person name="Overmann J."/>
            <person name="Amann R."/>
            <person name="Jetten M.S.M."/>
            <person name="Mascher T."/>
            <person name="Medema M.H."/>
            <person name="Devos D.P."/>
            <person name="Kaster A.-K."/>
            <person name="Ovreas L."/>
            <person name="Rohde M."/>
            <person name="Galperin M.Y."/>
            <person name="Jogler C."/>
        </authorList>
    </citation>
    <scope>NUCLEOTIDE SEQUENCE [LARGE SCALE GENOMIC DNA]</scope>
    <source>
        <strain evidence="2 3">Pan265</strain>
    </source>
</reference>
<keyword evidence="3" id="KW-1185">Reference proteome</keyword>
<proteinExistence type="predicted"/>
<dbReference type="RefSeq" id="WP_236254364.1">
    <property type="nucleotide sequence ID" value="NZ_CP036280.1"/>
</dbReference>
<evidence type="ECO:0000313" key="2">
    <source>
        <dbReference type="EMBL" id="QDU72305.1"/>
    </source>
</evidence>
<name>A0A518BZB6_9BACT</name>
<protein>
    <recommendedName>
        <fullName evidence="1">Carbohydrate-binding domain-containing protein</fullName>
    </recommendedName>
</protein>
<dbReference type="KEGG" id="mcad:Pan265_21690"/>
<gene>
    <name evidence="2" type="ORF">Pan265_21690</name>
</gene>
<dbReference type="GO" id="GO:0004553">
    <property type="term" value="F:hydrolase activity, hydrolyzing O-glycosyl compounds"/>
    <property type="evidence" value="ECO:0007669"/>
    <property type="project" value="InterPro"/>
</dbReference>
<dbReference type="CDD" id="cd09620">
    <property type="entry name" value="CBM9_like_3"/>
    <property type="match status" value="1"/>
</dbReference>
<dbReference type="EMBL" id="CP036280">
    <property type="protein sequence ID" value="QDU72305.1"/>
    <property type="molecule type" value="Genomic_DNA"/>
</dbReference>
<dbReference type="GO" id="GO:0030246">
    <property type="term" value="F:carbohydrate binding"/>
    <property type="evidence" value="ECO:0007669"/>
    <property type="project" value="InterPro"/>
</dbReference>
<dbReference type="GO" id="GO:0016052">
    <property type="term" value="P:carbohydrate catabolic process"/>
    <property type="evidence" value="ECO:0007669"/>
    <property type="project" value="InterPro"/>
</dbReference>